<accession>A0A1D1UCX4</accession>
<protein>
    <submittedName>
        <fullName evidence="1">Uncharacterized protein</fullName>
    </submittedName>
</protein>
<gene>
    <name evidence="1" type="primary">RvY_00474-1</name>
    <name evidence="1" type="synonym">RvY_00474.1</name>
    <name evidence="1" type="ORF">RvY_00474</name>
</gene>
<sequence>MVKPTELRRTFDWLIGKEGRIGIKRRAKAHRRWNLTLTPPSPLLICQLSDRVLRVDRGDSMLSFQAAVGKSFLHFLRQVNRVSRPYSIQNVMTL</sequence>
<evidence type="ECO:0000313" key="1">
    <source>
        <dbReference type="EMBL" id="GAU87659.1"/>
    </source>
</evidence>
<name>A0A1D1UCX4_RAMVA</name>
<dbReference type="Proteomes" id="UP000186922">
    <property type="component" value="Unassembled WGS sequence"/>
</dbReference>
<dbReference type="EMBL" id="BDGG01000001">
    <property type="protein sequence ID" value="GAU87659.1"/>
    <property type="molecule type" value="Genomic_DNA"/>
</dbReference>
<dbReference type="AlphaFoldDB" id="A0A1D1UCX4"/>
<comment type="caution">
    <text evidence="1">The sequence shown here is derived from an EMBL/GenBank/DDBJ whole genome shotgun (WGS) entry which is preliminary data.</text>
</comment>
<reference evidence="1 2" key="1">
    <citation type="journal article" date="2016" name="Nat. Commun.">
        <title>Extremotolerant tardigrade genome and improved radiotolerance of human cultured cells by tardigrade-unique protein.</title>
        <authorList>
            <person name="Hashimoto T."/>
            <person name="Horikawa D.D."/>
            <person name="Saito Y."/>
            <person name="Kuwahara H."/>
            <person name="Kozuka-Hata H."/>
            <person name="Shin-I T."/>
            <person name="Minakuchi Y."/>
            <person name="Ohishi K."/>
            <person name="Motoyama A."/>
            <person name="Aizu T."/>
            <person name="Enomoto A."/>
            <person name="Kondo K."/>
            <person name="Tanaka S."/>
            <person name="Hara Y."/>
            <person name="Koshikawa S."/>
            <person name="Sagara H."/>
            <person name="Miura T."/>
            <person name="Yokobori S."/>
            <person name="Miyagawa K."/>
            <person name="Suzuki Y."/>
            <person name="Kubo T."/>
            <person name="Oyama M."/>
            <person name="Kohara Y."/>
            <person name="Fujiyama A."/>
            <person name="Arakawa K."/>
            <person name="Katayama T."/>
            <person name="Toyoda A."/>
            <person name="Kunieda T."/>
        </authorList>
    </citation>
    <scope>NUCLEOTIDE SEQUENCE [LARGE SCALE GENOMIC DNA]</scope>
    <source>
        <strain evidence="1 2">YOKOZUNA-1</strain>
    </source>
</reference>
<keyword evidence="2" id="KW-1185">Reference proteome</keyword>
<proteinExistence type="predicted"/>
<evidence type="ECO:0000313" key="2">
    <source>
        <dbReference type="Proteomes" id="UP000186922"/>
    </source>
</evidence>
<organism evidence="1 2">
    <name type="scientific">Ramazzottius varieornatus</name>
    <name type="common">Water bear</name>
    <name type="synonym">Tardigrade</name>
    <dbReference type="NCBI Taxonomy" id="947166"/>
    <lineage>
        <taxon>Eukaryota</taxon>
        <taxon>Metazoa</taxon>
        <taxon>Ecdysozoa</taxon>
        <taxon>Tardigrada</taxon>
        <taxon>Eutardigrada</taxon>
        <taxon>Parachela</taxon>
        <taxon>Hypsibioidea</taxon>
        <taxon>Ramazzottiidae</taxon>
        <taxon>Ramazzottius</taxon>
    </lineage>
</organism>